<feature type="transmembrane region" description="Helical" evidence="13">
    <location>
        <begin position="88"/>
        <end position="113"/>
    </location>
</feature>
<keyword evidence="15" id="KW-1185">Reference proteome</keyword>
<keyword evidence="9" id="KW-0594">Phospholipid biosynthesis</keyword>
<dbReference type="InterPro" id="IPR050324">
    <property type="entry name" value="CDP-alcohol_PTase-I"/>
</dbReference>
<comment type="subcellular location">
    <subcellularLocation>
        <location evidence="1">Membrane</location>
        <topology evidence="1">Multi-pass membrane protein</topology>
    </subcellularLocation>
</comment>
<evidence type="ECO:0000256" key="13">
    <source>
        <dbReference type="SAM" id="Phobius"/>
    </source>
</evidence>
<dbReference type="InterPro" id="IPR000462">
    <property type="entry name" value="CDP-OH_P_trans"/>
</dbReference>
<feature type="transmembrane region" description="Helical" evidence="13">
    <location>
        <begin position="20"/>
        <end position="37"/>
    </location>
</feature>
<evidence type="ECO:0000256" key="1">
    <source>
        <dbReference type="ARBA" id="ARBA00004141"/>
    </source>
</evidence>
<evidence type="ECO:0000256" key="8">
    <source>
        <dbReference type="ARBA" id="ARBA00023136"/>
    </source>
</evidence>
<evidence type="ECO:0000256" key="12">
    <source>
        <dbReference type="RuleBase" id="RU003750"/>
    </source>
</evidence>
<evidence type="ECO:0000256" key="10">
    <source>
        <dbReference type="ARBA" id="ARBA00023264"/>
    </source>
</evidence>
<name>A0A7X5QY97_9MICO</name>
<dbReference type="AlphaFoldDB" id="A0A7X5QY97"/>
<evidence type="ECO:0000313" key="14">
    <source>
        <dbReference type="EMBL" id="NIH52201.1"/>
    </source>
</evidence>
<keyword evidence="3" id="KW-0444">Lipid biosynthesis</keyword>
<dbReference type="Gene3D" id="1.20.120.1760">
    <property type="match status" value="1"/>
</dbReference>
<dbReference type="Pfam" id="PF01066">
    <property type="entry name" value="CDP-OH_P_transf"/>
    <property type="match status" value="1"/>
</dbReference>
<proteinExistence type="inferred from homology"/>
<organism evidence="14 15">
    <name type="scientific">Lysinibacter cavernae</name>
    <dbReference type="NCBI Taxonomy" id="1640652"/>
    <lineage>
        <taxon>Bacteria</taxon>
        <taxon>Bacillati</taxon>
        <taxon>Actinomycetota</taxon>
        <taxon>Actinomycetes</taxon>
        <taxon>Micrococcales</taxon>
        <taxon>Microbacteriaceae</taxon>
        <taxon>Lysinibacter</taxon>
    </lineage>
</organism>
<keyword evidence="7" id="KW-0443">Lipid metabolism</keyword>
<sequence>MTASIPAPAAKPSNWNAPNIITGARILLTPLCIWLVLSGGGAPDALRWWGAALFIFAIATDWVDGFLARRYNQVTDLGKLLDPIADKLLTGAALVCLSILNELPWWVTIIILVREWGVTVDRLVRASSHVVIAAAWMGKLKTLMQAVAISLALLPLESVFGAWVHPVNVVTMSLAFGLTVLSGLDYVRTALKSSRA</sequence>
<keyword evidence="5 13" id="KW-0812">Transmembrane</keyword>
<dbReference type="EMBL" id="JAAMOX010000001">
    <property type="protein sequence ID" value="NIH52201.1"/>
    <property type="molecule type" value="Genomic_DNA"/>
</dbReference>
<evidence type="ECO:0000256" key="5">
    <source>
        <dbReference type="ARBA" id="ARBA00022692"/>
    </source>
</evidence>
<feature type="transmembrane region" description="Helical" evidence="13">
    <location>
        <begin position="49"/>
        <end position="68"/>
    </location>
</feature>
<dbReference type="InterPro" id="IPR048254">
    <property type="entry name" value="CDP_ALCOHOL_P_TRANSF_CS"/>
</dbReference>
<dbReference type="RefSeq" id="WP_167146416.1">
    <property type="nucleotide sequence ID" value="NZ_JAAMOX010000001.1"/>
</dbReference>
<dbReference type="NCBIfam" id="TIGR00560">
    <property type="entry name" value="pgsA"/>
    <property type="match status" value="1"/>
</dbReference>
<dbReference type="InterPro" id="IPR004570">
    <property type="entry name" value="Phosphatidylglycerol_P_synth"/>
</dbReference>
<evidence type="ECO:0000256" key="11">
    <source>
        <dbReference type="NCBIfam" id="TIGR00560"/>
    </source>
</evidence>
<evidence type="ECO:0000256" key="4">
    <source>
        <dbReference type="ARBA" id="ARBA00022679"/>
    </source>
</evidence>
<dbReference type="PANTHER" id="PTHR14269">
    <property type="entry name" value="CDP-DIACYLGLYCEROL--GLYCEROL-3-PHOSPHATE 3-PHOSPHATIDYLTRANSFERASE-RELATED"/>
    <property type="match status" value="1"/>
</dbReference>
<dbReference type="PIRSF" id="PIRSF000847">
    <property type="entry name" value="Phos_ph_gly_syn"/>
    <property type="match status" value="1"/>
</dbReference>
<evidence type="ECO:0000256" key="2">
    <source>
        <dbReference type="ARBA" id="ARBA00010441"/>
    </source>
</evidence>
<dbReference type="GO" id="GO:0008444">
    <property type="term" value="F:CDP-diacylglycerol-glycerol-3-phosphate 3-phosphatidyltransferase activity"/>
    <property type="evidence" value="ECO:0007669"/>
    <property type="project" value="UniProtKB-UniRule"/>
</dbReference>
<gene>
    <name evidence="14" type="ORF">FHX76_000069</name>
</gene>
<comment type="caution">
    <text evidence="14">The sequence shown here is derived from an EMBL/GenBank/DDBJ whole genome shotgun (WGS) entry which is preliminary data.</text>
</comment>
<evidence type="ECO:0000256" key="3">
    <source>
        <dbReference type="ARBA" id="ARBA00022516"/>
    </source>
</evidence>
<accession>A0A7X5QY97</accession>
<evidence type="ECO:0000256" key="9">
    <source>
        <dbReference type="ARBA" id="ARBA00023209"/>
    </source>
</evidence>
<dbReference type="GO" id="GO:0016020">
    <property type="term" value="C:membrane"/>
    <property type="evidence" value="ECO:0007669"/>
    <property type="project" value="UniProtKB-SubCell"/>
</dbReference>
<comment type="similarity">
    <text evidence="2 12">Belongs to the CDP-alcohol phosphatidyltransferase class-I family.</text>
</comment>
<reference evidence="14 15" key="1">
    <citation type="submission" date="2020-02" db="EMBL/GenBank/DDBJ databases">
        <title>Sequencing the genomes of 1000 actinobacteria strains.</title>
        <authorList>
            <person name="Klenk H.-P."/>
        </authorList>
    </citation>
    <scope>NUCLEOTIDE SEQUENCE [LARGE SCALE GENOMIC DNA]</scope>
    <source>
        <strain evidence="14 15">DSM 27960</strain>
    </source>
</reference>
<keyword evidence="4 12" id="KW-0808">Transferase</keyword>
<dbReference type="GO" id="GO:0046474">
    <property type="term" value="P:glycerophospholipid biosynthetic process"/>
    <property type="evidence" value="ECO:0007669"/>
    <property type="project" value="TreeGrafter"/>
</dbReference>
<keyword evidence="10" id="KW-1208">Phospholipid metabolism</keyword>
<dbReference type="PANTHER" id="PTHR14269:SF52">
    <property type="entry name" value="PHOSPHATIDYLGLYCEROPHOSPHATE SYNTHASE-RELATED"/>
    <property type="match status" value="1"/>
</dbReference>
<dbReference type="InterPro" id="IPR043130">
    <property type="entry name" value="CDP-OH_PTrfase_TM_dom"/>
</dbReference>
<keyword evidence="6 13" id="KW-1133">Transmembrane helix</keyword>
<evidence type="ECO:0000313" key="15">
    <source>
        <dbReference type="Proteomes" id="UP000541033"/>
    </source>
</evidence>
<keyword evidence="8 13" id="KW-0472">Membrane</keyword>
<evidence type="ECO:0000256" key="6">
    <source>
        <dbReference type="ARBA" id="ARBA00022989"/>
    </source>
</evidence>
<dbReference type="UniPathway" id="UPA00085"/>
<dbReference type="PROSITE" id="PS00379">
    <property type="entry name" value="CDP_ALCOHOL_P_TRANSF"/>
    <property type="match status" value="1"/>
</dbReference>
<protein>
    <recommendedName>
        <fullName evidence="11">CDP-diacylglycerol--glycerol-3-phosphate 3-phosphatidyltransferase</fullName>
        <ecNumber evidence="11">2.7.8.5</ecNumber>
    </recommendedName>
</protein>
<dbReference type="EC" id="2.7.8.5" evidence="11"/>
<dbReference type="Proteomes" id="UP000541033">
    <property type="component" value="Unassembled WGS sequence"/>
</dbReference>
<feature type="transmembrane region" description="Helical" evidence="13">
    <location>
        <begin position="169"/>
        <end position="187"/>
    </location>
</feature>
<evidence type="ECO:0000256" key="7">
    <source>
        <dbReference type="ARBA" id="ARBA00023098"/>
    </source>
</evidence>